<organism evidence="2 3">
    <name type="scientific">Frankliniella occidentalis</name>
    <name type="common">Western flower thrips</name>
    <name type="synonym">Euthrips occidentalis</name>
    <dbReference type="NCBI Taxonomy" id="133901"/>
    <lineage>
        <taxon>Eukaryota</taxon>
        <taxon>Metazoa</taxon>
        <taxon>Ecdysozoa</taxon>
        <taxon>Arthropoda</taxon>
        <taxon>Hexapoda</taxon>
        <taxon>Insecta</taxon>
        <taxon>Pterygota</taxon>
        <taxon>Neoptera</taxon>
        <taxon>Paraneoptera</taxon>
        <taxon>Thysanoptera</taxon>
        <taxon>Terebrantia</taxon>
        <taxon>Thripoidea</taxon>
        <taxon>Thripidae</taxon>
        <taxon>Frankliniella</taxon>
    </lineage>
</organism>
<evidence type="ECO:0000313" key="3">
    <source>
        <dbReference type="RefSeq" id="XP_052126003.1"/>
    </source>
</evidence>
<accession>A0A9C6X0P0</accession>
<dbReference type="GeneID" id="127749931"/>
<keyword evidence="2" id="KW-1185">Reference proteome</keyword>
<proteinExistence type="predicted"/>
<dbReference type="RefSeq" id="XP_052126003.1">
    <property type="nucleotide sequence ID" value="XM_052270043.1"/>
</dbReference>
<sequence length="219" mass="25581">MMMFIALQEHPSLQEINHIFLIPGHTFMPEVDGKHAVIEKYKKRLEKINVPDEWYTAVEQAGRTDPKNFPDGKFKVTHVTSFYDVASLSKEELIRRHKCTDKEPFSYLDTHWWKYCKNNMGMVQVKSSFCEDAEFRSLSFLRRGVRGDRLKQLLPCLQTLPASQPISVEKKKDLISLLCYLNEEFHPFYQNLPVSSTVHELHPQSPPLQLEEDDDDPTE</sequence>
<dbReference type="AlphaFoldDB" id="A0A9C6X0P0"/>
<evidence type="ECO:0000256" key="1">
    <source>
        <dbReference type="SAM" id="MobiDB-lite"/>
    </source>
</evidence>
<dbReference type="KEGG" id="foc:127749931"/>
<evidence type="ECO:0000313" key="2">
    <source>
        <dbReference type="Proteomes" id="UP000504606"/>
    </source>
</evidence>
<reference evidence="3" key="1">
    <citation type="submission" date="2025-08" db="UniProtKB">
        <authorList>
            <consortium name="RefSeq"/>
        </authorList>
    </citation>
    <scope>IDENTIFICATION</scope>
    <source>
        <tissue evidence="3">Whole organism</tissue>
    </source>
</reference>
<feature type="compositionally biased region" description="Acidic residues" evidence="1">
    <location>
        <begin position="210"/>
        <end position="219"/>
    </location>
</feature>
<dbReference type="Proteomes" id="UP000504606">
    <property type="component" value="Unplaced"/>
</dbReference>
<feature type="region of interest" description="Disordered" evidence="1">
    <location>
        <begin position="199"/>
        <end position="219"/>
    </location>
</feature>
<gene>
    <name evidence="3" type="primary">LOC127749931</name>
</gene>
<name>A0A9C6X0P0_FRAOC</name>
<dbReference type="OrthoDB" id="6611988at2759"/>
<protein>
    <submittedName>
        <fullName evidence="3">Uncharacterized protein LOC127749931</fullName>
    </submittedName>
</protein>